<dbReference type="Pfam" id="PF13844">
    <property type="entry name" value="Glyco_transf_41"/>
    <property type="match status" value="1"/>
</dbReference>
<keyword evidence="4" id="KW-0328">Glycosyltransferase</keyword>
<reference evidence="9" key="1">
    <citation type="submission" date="2018-05" db="EMBL/GenBank/DDBJ databases">
        <authorList>
            <person name="Lanie J.A."/>
            <person name="Ng W.-L."/>
            <person name="Kazmierczak K.M."/>
            <person name="Andrzejewski T.M."/>
            <person name="Davidsen T.M."/>
            <person name="Wayne K.J."/>
            <person name="Tettelin H."/>
            <person name="Glass J.I."/>
            <person name="Rusch D."/>
            <person name="Podicherti R."/>
            <person name="Tsui H.-C.T."/>
            <person name="Winkler M.E."/>
        </authorList>
    </citation>
    <scope>NUCLEOTIDE SEQUENCE</scope>
</reference>
<keyword evidence="5" id="KW-0808">Transferase</keyword>
<dbReference type="PANTHER" id="PTHR44998">
    <property type="match status" value="1"/>
</dbReference>
<keyword evidence="6" id="KW-0677">Repeat</keyword>
<keyword evidence="7" id="KW-0802">TPR repeat</keyword>
<organism evidence="9">
    <name type="scientific">marine metagenome</name>
    <dbReference type="NCBI Taxonomy" id="408172"/>
    <lineage>
        <taxon>unclassified sequences</taxon>
        <taxon>metagenomes</taxon>
        <taxon>ecological metagenomes</taxon>
    </lineage>
</organism>
<dbReference type="EMBL" id="UINC01031354">
    <property type="protein sequence ID" value="SVB17256.1"/>
    <property type="molecule type" value="Genomic_DNA"/>
</dbReference>
<sequence>MLGQRGKLDEALIFLERAVNESPKNSVYHCNLGVIEHNLKRLEQAKISFLLAINLNNQNVDAHYNLAKLYKELGLTDAALSSYGIVLSLEPSHLNALINLGNILVDVGRLDDAIIQFKKVIELNPKDTLALVNLGNVYRRMGLAEKAMNTYGRVLSIHAHDGLRIRSAVTLPVVYKSLDHIKEVRESLELKLEKLLEEDLEVSDPSLETSTTNFFLAYQNYNDRELQEIIANIHLNSCSRLGWTAPHCNGVKRERGKIKIGFLSAYFYRHSVGRMMVGLISQIPKNLFEVVVITTKGQKDSIALKIQGAADHLVYIPENLIEMQEEIGRQKLDVLFYADIGMDVRSYFLAFARLAPVQCLTWGHPDTTGIPNMDTFLSSSLIEPADAKEHYSENLYCFSTLPTFYYRPNIPERLKSRTEFGFDENQHIYFCPQSTIKFHPDVDKIFAQILKGDQEAR</sequence>
<evidence type="ECO:0000256" key="5">
    <source>
        <dbReference type="ARBA" id="ARBA00022679"/>
    </source>
</evidence>
<dbReference type="Gene3D" id="1.25.40.10">
    <property type="entry name" value="Tetratricopeptide repeat domain"/>
    <property type="match status" value="2"/>
</dbReference>
<dbReference type="Pfam" id="PF13414">
    <property type="entry name" value="TPR_11"/>
    <property type="match status" value="1"/>
</dbReference>
<dbReference type="GO" id="GO:0097363">
    <property type="term" value="F:protein O-acetylglucosaminyltransferase activity"/>
    <property type="evidence" value="ECO:0007669"/>
    <property type="project" value="UniProtKB-EC"/>
</dbReference>
<feature type="non-terminal residue" evidence="9">
    <location>
        <position position="457"/>
    </location>
</feature>
<protein>
    <recommendedName>
        <fullName evidence="3">protein O-GlcNAc transferase</fullName>
        <ecNumber evidence="3">2.4.1.255</ecNumber>
    </recommendedName>
</protein>
<evidence type="ECO:0000256" key="2">
    <source>
        <dbReference type="ARBA" id="ARBA00005386"/>
    </source>
</evidence>
<gene>
    <name evidence="9" type="ORF">METZ01_LOCUS170110</name>
</gene>
<dbReference type="AlphaFoldDB" id="A0A382BTX2"/>
<comment type="pathway">
    <text evidence="1">Protein modification; protein glycosylation.</text>
</comment>
<dbReference type="Gene3D" id="3.40.50.11380">
    <property type="match status" value="1"/>
</dbReference>
<feature type="domain" description="O-GlcNAc transferase C-terminal" evidence="8">
    <location>
        <begin position="247"/>
        <end position="396"/>
    </location>
</feature>
<name>A0A382BTX2_9ZZZZ</name>
<accession>A0A382BTX2</accession>
<dbReference type="PANTHER" id="PTHR44998:SF1">
    <property type="entry name" value="UDP-N-ACETYLGLUCOSAMINE--PEPTIDE N-ACETYLGLUCOSAMINYLTRANSFERASE 110 KDA SUBUNIT"/>
    <property type="match status" value="1"/>
</dbReference>
<evidence type="ECO:0000256" key="4">
    <source>
        <dbReference type="ARBA" id="ARBA00022676"/>
    </source>
</evidence>
<evidence type="ECO:0000256" key="1">
    <source>
        <dbReference type="ARBA" id="ARBA00004922"/>
    </source>
</evidence>
<evidence type="ECO:0000313" key="9">
    <source>
        <dbReference type="EMBL" id="SVB17256.1"/>
    </source>
</evidence>
<dbReference type="SUPFAM" id="SSF48452">
    <property type="entry name" value="TPR-like"/>
    <property type="match status" value="1"/>
</dbReference>
<dbReference type="SMART" id="SM00028">
    <property type="entry name" value="TPR"/>
    <property type="match status" value="4"/>
</dbReference>
<evidence type="ECO:0000256" key="6">
    <source>
        <dbReference type="ARBA" id="ARBA00022737"/>
    </source>
</evidence>
<dbReference type="InterPro" id="IPR019734">
    <property type="entry name" value="TPR_rpt"/>
</dbReference>
<evidence type="ECO:0000256" key="3">
    <source>
        <dbReference type="ARBA" id="ARBA00011970"/>
    </source>
</evidence>
<evidence type="ECO:0000259" key="8">
    <source>
        <dbReference type="Pfam" id="PF13844"/>
    </source>
</evidence>
<dbReference type="Pfam" id="PF13181">
    <property type="entry name" value="TPR_8"/>
    <property type="match status" value="2"/>
</dbReference>
<dbReference type="InterPro" id="IPR029489">
    <property type="entry name" value="OGT/SEC/SPY_C"/>
</dbReference>
<dbReference type="PROSITE" id="PS50293">
    <property type="entry name" value="TPR_REGION"/>
    <property type="match status" value="1"/>
</dbReference>
<evidence type="ECO:0000256" key="7">
    <source>
        <dbReference type="ARBA" id="ARBA00022803"/>
    </source>
</evidence>
<dbReference type="EC" id="2.4.1.255" evidence="3"/>
<dbReference type="InterPro" id="IPR011990">
    <property type="entry name" value="TPR-like_helical_dom_sf"/>
</dbReference>
<proteinExistence type="inferred from homology"/>
<dbReference type="PROSITE" id="PS50005">
    <property type="entry name" value="TPR"/>
    <property type="match status" value="3"/>
</dbReference>
<comment type="similarity">
    <text evidence="2">Belongs to the glycosyltransferase 41 family. O-GlcNAc transferase subfamily.</text>
</comment>